<organism evidence="3 4">
    <name type="scientific">Terasakiispira papahanaumokuakeensis</name>
    <dbReference type="NCBI Taxonomy" id="197479"/>
    <lineage>
        <taxon>Bacteria</taxon>
        <taxon>Pseudomonadati</taxon>
        <taxon>Pseudomonadota</taxon>
        <taxon>Gammaproteobacteria</taxon>
        <taxon>Oceanospirillales</taxon>
        <taxon>Terasakiispira</taxon>
    </lineage>
</organism>
<reference evidence="3 4" key="1">
    <citation type="submission" date="2016-08" db="EMBL/GenBank/DDBJ databases">
        <authorList>
            <person name="Seilhamer J.J."/>
        </authorList>
    </citation>
    <scope>NUCLEOTIDE SEQUENCE [LARGE SCALE GENOMIC DNA]</scope>
    <source>
        <strain evidence="3 4">PH27A</strain>
    </source>
</reference>
<keyword evidence="1" id="KW-0175">Coiled coil</keyword>
<proteinExistence type="predicted"/>
<dbReference type="RefSeq" id="WP_068997507.1">
    <property type="nucleotide sequence ID" value="NZ_MDTQ01000001.1"/>
</dbReference>
<dbReference type="EMBL" id="MDTQ01000001">
    <property type="protein sequence ID" value="ODC03112.1"/>
    <property type="molecule type" value="Genomic_DNA"/>
</dbReference>
<feature type="coiled-coil region" evidence="1">
    <location>
        <begin position="17"/>
        <end position="44"/>
    </location>
</feature>
<dbReference type="STRING" id="197479.BFW38_05690"/>
<dbReference type="Proteomes" id="UP000094291">
    <property type="component" value="Unassembled WGS sequence"/>
</dbReference>
<evidence type="ECO:0000313" key="3">
    <source>
        <dbReference type="EMBL" id="ODC03112.1"/>
    </source>
</evidence>
<accession>A0A1E2V8D1</accession>
<name>A0A1E2V8D1_9GAMM</name>
<gene>
    <name evidence="3" type="ORF">BFW38_05690</name>
</gene>
<evidence type="ECO:0000256" key="2">
    <source>
        <dbReference type="SAM" id="MobiDB-lite"/>
    </source>
</evidence>
<comment type="caution">
    <text evidence="3">The sequence shown here is derived from an EMBL/GenBank/DDBJ whole genome shotgun (WGS) entry which is preliminary data.</text>
</comment>
<sequence length="324" mass="35415">MREQLNNNPNGRSHKEALALQDEVTRLNADAQQLRQDLNEAVRSGEITGSDLPKALYDVDDAANRAKNLRPEAARQVQYASPNGQQAREVAELVVPGFGTLTDAKDIAQLLSTGQYGAAAGMTGLAIASIFPPFRAARKVGRTSDAAEDVASAAGRVERKNNTDDLIFRSDNNFRARQGAKRGRLKSYIDDNGNLVPANPNGKATVIDHIRGSEPRKSDSPYTSFSSSQTSGKSYGDTSFSLDVKRLQSDIDNGLVNDVEVVDHNNLLKIHDDAVQKAQIRYDSHPSTKNLERLDAARLSRSNSIRDQEVLVKGIVPSQYLNFK</sequence>
<dbReference type="OrthoDB" id="5917603at2"/>
<keyword evidence="4" id="KW-1185">Reference proteome</keyword>
<protein>
    <submittedName>
        <fullName evidence="3">Uncharacterized protein</fullName>
    </submittedName>
</protein>
<feature type="compositionally biased region" description="Low complexity" evidence="2">
    <location>
        <begin position="220"/>
        <end position="235"/>
    </location>
</feature>
<evidence type="ECO:0000313" key="4">
    <source>
        <dbReference type="Proteomes" id="UP000094291"/>
    </source>
</evidence>
<feature type="region of interest" description="Disordered" evidence="2">
    <location>
        <begin position="211"/>
        <end position="235"/>
    </location>
</feature>
<dbReference type="AlphaFoldDB" id="A0A1E2V8D1"/>
<evidence type="ECO:0000256" key="1">
    <source>
        <dbReference type="SAM" id="Coils"/>
    </source>
</evidence>